<dbReference type="AlphaFoldDB" id="A0A0C3GF63"/>
<dbReference type="InterPro" id="IPR050251">
    <property type="entry name" value="HpcH-HpaI_aldolase"/>
</dbReference>
<keyword evidence="3" id="KW-0456">Lyase</keyword>
<dbReference type="HOGENOM" id="CLU_059964_3_1_1"/>
<evidence type="ECO:0000313" key="6">
    <source>
        <dbReference type="Proteomes" id="UP000054321"/>
    </source>
</evidence>
<evidence type="ECO:0000256" key="1">
    <source>
        <dbReference type="ARBA" id="ARBA00005568"/>
    </source>
</evidence>
<dbReference type="InterPro" id="IPR040442">
    <property type="entry name" value="Pyrv_kinase-like_dom_sf"/>
</dbReference>
<evidence type="ECO:0000256" key="2">
    <source>
        <dbReference type="ARBA" id="ARBA00022723"/>
    </source>
</evidence>
<proteinExistence type="inferred from homology"/>
<dbReference type="FunFam" id="3.20.20.60:FF:000004">
    <property type="entry name" value="5-keto-4-deoxy-D-glucarate aldolase"/>
    <property type="match status" value="1"/>
</dbReference>
<dbReference type="SUPFAM" id="SSF51621">
    <property type="entry name" value="Phosphoenolpyruvate/pyruvate domain"/>
    <property type="match status" value="1"/>
</dbReference>
<dbReference type="STRING" id="913774.A0A0C3GF63"/>
<evidence type="ECO:0000256" key="3">
    <source>
        <dbReference type="ARBA" id="ARBA00023239"/>
    </source>
</evidence>
<dbReference type="GO" id="GO:0005737">
    <property type="term" value="C:cytoplasm"/>
    <property type="evidence" value="ECO:0007669"/>
    <property type="project" value="UniProtKB-ARBA"/>
</dbReference>
<dbReference type="EMBL" id="KN832889">
    <property type="protein sequence ID" value="KIM94760.1"/>
    <property type="molecule type" value="Genomic_DNA"/>
</dbReference>
<dbReference type="InterPro" id="IPR005000">
    <property type="entry name" value="Aldolase/citrate-lyase_domain"/>
</dbReference>
<name>A0A0C3GF63_OIDMZ</name>
<evidence type="ECO:0000259" key="4">
    <source>
        <dbReference type="Pfam" id="PF03328"/>
    </source>
</evidence>
<dbReference type="GO" id="GO:0016832">
    <property type="term" value="F:aldehyde-lyase activity"/>
    <property type="evidence" value="ECO:0007669"/>
    <property type="project" value="TreeGrafter"/>
</dbReference>
<reference evidence="5 6" key="1">
    <citation type="submission" date="2014-04" db="EMBL/GenBank/DDBJ databases">
        <authorList>
            <consortium name="DOE Joint Genome Institute"/>
            <person name="Kuo A."/>
            <person name="Martino E."/>
            <person name="Perotto S."/>
            <person name="Kohler A."/>
            <person name="Nagy L.G."/>
            <person name="Floudas D."/>
            <person name="Copeland A."/>
            <person name="Barry K.W."/>
            <person name="Cichocki N."/>
            <person name="Veneault-Fourrey C."/>
            <person name="LaButti K."/>
            <person name="Lindquist E.A."/>
            <person name="Lipzen A."/>
            <person name="Lundell T."/>
            <person name="Morin E."/>
            <person name="Murat C."/>
            <person name="Sun H."/>
            <person name="Tunlid A."/>
            <person name="Henrissat B."/>
            <person name="Grigoriev I.V."/>
            <person name="Hibbett D.S."/>
            <person name="Martin F."/>
            <person name="Nordberg H.P."/>
            <person name="Cantor M.N."/>
            <person name="Hua S.X."/>
        </authorList>
    </citation>
    <scope>NUCLEOTIDE SEQUENCE [LARGE SCALE GENOMIC DNA]</scope>
    <source>
        <strain evidence="5 6">Zn</strain>
    </source>
</reference>
<organism evidence="5 6">
    <name type="scientific">Oidiodendron maius (strain Zn)</name>
    <dbReference type="NCBI Taxonomy" id="913774"/>
    <lineage>
        <taxon>Eukaryota</taxon>
        <taxon>Fungi</taxon>
        <taxon>Dikarya</taxon>
        <taxon>Ascomycota</taxon>
        <taxon>Pezizomycotina</taxon>
        <taxon>Leotiomycetes</taxon>
        <taxon>Leotiomycetes incertae sedis</taxon>
        <taxon>Myxotrichaceae</taxon>
        <taxon>Oidiodendron</taxon>
    </lineage>
</organism>
<protein>
    <recommendedName>
        <fullName evidence="4">HpcH/HpaI aldolase/citrate lyase domain-containing protein</fullName>
    </recommendedName>
</protein>
<keyword evidence="6" id="KW-1185">Reference proteome</keyword>
<evidence type="ECO:0000313" key="5">
    <source>
        <dbReference type="EMBL" id="KIM94760.1"/>
    </source>
</evidence>
<feature type="domain" description="HpcH/HpaI aldolase/citrate lyase" evidence="4">
    <location>
        <begin position="42"/>
        <end position="258"/>
    </location>
</feature>
<accession>A0A0C3GF63</accession>
<dbReference type="Pfam" id="PF03328">
    <property type="entry name" value="HpcH_HpaI"/>
    <property type="match status" value="1"/>
</dbReference>
<dbReference type="InParanoid" id="A0A0C3GF63"/>
<sequence length="285" mass="30224">MSNFPSGIVDSSGKTRFRAALDRAQQGGAPCVGQWLEFPGFTLAKTVASLGSDWVLIDCEHGNISDNDMYLAIGAITSAGSSPIVRVAAGELWLIKRALDAGAHGIMIPMCETGEEAAAIVAAMKYPSKRWPQGIRGAGAMFAPANFNQDGRQYLDTANNNVLVIVQIETRKAVENVDDIAATDGVDALFIGPNDLASSMGYFAFDHAKVPEVQEASARILKAAKSAGKFAGHFALSSEVAAQKSKEGFDFMNCGADIVALTTWMTTEMGNLNNLLGSVREIDDV</sequence>
<dbReference type="PANTHER" id="PTHR30502:SF0">
    <property type="entry name" value="PHOSPHOENOLPYRUVATE CARBOXYLASE FAMILY PROTEIN"/>
    <property type="match status" value="1"/>
</dbReference>
<gene>
    <name evidence="5" type="ORF">OIDMADRAFT_45669</name>
</gene>
<dbReference type="Proteomes" id="UP000054321">
    <property type="component" value="Unassembled WGS sequence"/>
</dbReference>
<dbReference type="PANTHER" id="PTHR30502">
    <property type="entry name" value="2-KETO-3-DEOXY-L-RHAMNONATE ALDOLASE"/>
    <property type="match status" value="1"/>
</dbReference>
<dbReference type="GO" id="GO:0046872">
    <property type="term" value="F:metal ion binding"/>
    <property type="evidence" value="ECO:0007669"/>
    <property type="project" value="UniProtKB-KW"/>
</dbReference>
<keyword evidence="2" id="KW-0479">Metal-binding</keyword>
<dbReference type="OrthoDB" id="1621678at2759"/>
<reference evidence="6" key="2">
    <citation type="submission" date="2015-01" db="EMBL/GenBank/DDBJ databases">
        <title>Evolutionary Origins and Diversification of the Mycorrhizal Mutualists.</title>
        <authorList>
            <consortium name="DOE Joint Genome Institute"/>
            <consortium name="Mycorrhizal Genomics Consortium"/>
            <person name="Kohler A."/>
            <person name="Kuo A."/>
            <person name="Nagy L.G."/>
            <person name="Floudas D."/>
            <person name="Copeland A."/>
            <person name="Barry K.W."/>
            <person name="Cichocki N."/>
            <person name="Veneault-Fourrey C."/>
            <person name="LaButti K."/>
            <person name="Lindquist E.A."/>
            <person name="Lipzen A."/>
            <person name="Lundell T."/>
            <person name="Morin E."/>
            <person name="Murat C."/>
            <person name="Riley R."/>
            <person name="Ohm R."/>
            <person name="Sun H."/>
            <person name="Tunlid A."/>
            <person name="Henrissat B."/>
            <person name="Grigoriev I.V."/>
            <person name="Hibbett D.S."/>
            <person name="Martin F."/>
        </authorList>
    </citation>
    <scope>NUCLEOTIDE SEQUENCE [LARGE SCALE GENOMIC DNA]</scope>
    <source>
        <strain evidence="6">Zn</strain>
    </source>
</reference>
<comment type="similarity">
    <text evidence="1">Belongs to the HpcH/HpaI aldolase family.</text>
</comment>
<dbReference type="Gene3D" id="3.20.20.60">
    <property type="entry name" value="Phosphoenolpyruvate-binding domains"/>
    <property type="match status" value="1"/>
</dbReference>
<dbReference type="InterPro" id="IPR015813">
    <property type="entry name" value="Pyrv/PenolPyrv_kinase-like_dom"/>
</dbReference>